<dbReference type="InterPro" id="IPR036265">
    <property type="entry name" value="HIT-like_sf"/>
</dbReference>
<dbReference type="PANTHER" id="PTHR23089">
    <property type="entry name" value="HISTIDINE TRIAD HIT PROTEIN"/>
    <property type="match status" value="1"/>
</dbReference>
<organism evidence="2 3">
    <name type="scientific">Magallana gigas</name>
    <name type="common">Pacific oyster</name>
    <name type="synonym">Crassostrea gigas</name>
    <dbReference type="NCBI Taxonomy" id="29159"/>
    <lineage>
        <taxon>Eukaryota</taxon>
        <taxon>Metazoa</taxon>
        <taxon>Spiralia</taxon>
        <taxon>Lophotrochozoa</taxon>
        <taxon>Mollusca</taxon>
        <taxon>Bivalvia</taxon>
        <taxon>Autobranchia</taxon>
        <taxon>Pteriomorphia</taxon>
        <taxon>Ostreida</taxon>
        <taxon>Ostreoidea</taxon>
        <taxon>Ostreidae</taxon>
        <taxon>Magallana</taxon>
    </lineage>
</organism>
<reference evidence="2" key="1">
    <citation type="submission" date="2022-08" db="UniProtKB">
        <authorList>
            <consortium name="EnsemblMetazoa"/>
        </authorList>
    </citation>
    <scope>IDENTIFICATION</scope>
    <source>
        <strain evidence="2">05x7-T-G4-1.051#20</strain>
    </source>
</reference>
<dbReference type="AlphaFoldDB" id="A0A8W8JM79"/>
<feature type="domain" description="HIT" evidence="1">
    <location>
        <begin position="2"/>
        <end position="66"/>
    </location>
</feature>
<dbReference type="InterPro" id="IPR001310">
    <property type="entry name" value="Histidine_triad_HIT"/>
</dbReference>
<dbReference type="SUPFAM" id="SSF54197">
    <property type="entry name" value="HIT-like"/>
    <property type="match status" value="1"/>
</dbReference>
<dbReference type="Pfam" id="PF01230">
    <property type="entry name" value="HIT"/>
    <property type="match status" value="1"/>
</dbReference>
<evidence type="ECO:0000313" key="3">
    <source>
        <dbReference type="Proteomes" id="UP000005408"/>
    </source>
</evidence>
<name>A0A8W8JM79_MAGGI</name>
<dbReference type="Proteomes" id="UP000005408">
    <property type="component" value="Unassembled WGS sequence"/>
</dbReference>
<proteinExistence type="predicted"/>
<evidence type="ECO:0000313" key="2">
    <source>
        <dbReference type="EnsemblMetazoa" id="G20115.1:cds"/>
    </source>
</evidence>
<accession>A0A8W8JM79</accession>
<dbReference type="EnsemblMetazoa" id="G20115.1">
    <property type="protein sequence ID" value="G20115.1:cds"/>
    <property type="gene ID" value="G20115"/>
</dbReference>
<sequence>MKDCLAFREVSPQAPVHFLVIPMSPIPGLSDAKDTDLQLLGHLLLTAKRVAEKENLSNGYRLGKINHL</sequence>
<dbReference type="Gene3D" id="3.30.428.10">
    <property type="entry name" value="HIT-like"/>
    <property type="match status" value="1"/>
</dbReference>
<keyword evidence="3" id="KW-1185">Reference proteome</keyword>
<dbReference type="GO" id="GO:0003824">
    <property type="term" value="F:catalytic activity"/>
    <property type="evidence" value="ECO:0007669"/>
    <property type="project" value="InterPro"/>
</dbReference>
<evidence type="ECO:0000259" key="1">
    <source>
        <dbReference type="Pfam" id="PF01230"/>
    </source>
</evidence>
<dbReference type="InterPro" id="IPR011146">
    <property type="entry name" value="HIT-like"/>
</dbReference>
<protein>
    <recommendedName>
        <fullName evidence="1">HIT domain-containing protein</fullName>
    </recommendedName>
</protein>